<protein>
    <submittedName>
        <fullName evidence="1">Uncharacterized protein</fullName>
    </submittedName>
</protein>
<dbReference type="AlphaFoldDB" id="A0A8R1HSH9"/>
<evidence type="ECO:0000313" key="1">
    <source>
        <dbReference type="EnsemblMetazoa" id="CJA09700.2"/>
    </source>
</evidence>
<organism evidence="1 2">
    <name type="scientific">Caenorhabditis japonica</name>
    <dbReference type="NCBI Taxonomy" id="281687"/>
    <lineage>
        <taxon>Eukaryota</taxon>
        <taxon>Metazoa</taxon>
        <taxon>Ecdysozoa</taxon>
        <taxon>Nematoda</taxon>
        <taxon>Chromadorea</taxon>
        <taxon>Rhabditida</taxon>
        <taxon>Rhabditina</taxon>
        <taxon>Rhabditomorpha</taxon>
        <taxon>Rhabditoidea</taxon>
        <taxon>Rhabditidae</taxon>
        <taxon>Peloderinae</taxon>
        <taxon>Caenorhabditis</taxon>
    </lineage>
</organism>
<reference evidence="1" key="2">
    <citation type="submission" date="2022-06" db="UniProtKB">
        <authorList>
            <consortium name="EnsemblMetazoa"/>
        </authorList>
    </citation>
    <scope>IDENTIFICATION</scope>
    <source>
        <strain evidence="1">DF5081</strain>
    </source>
</reference>
<keyword evidence="2" id="KW-1185">Reference proteome</keyword>
<name>A0A8R1HSH9_CAEJA</name>
<dbReference type="Proteomes" id="UP000005237">
    <property type="component" value="Unassembled WGS sequence"/>
</dbReference>
<evidence type="ECO:0000313" key="2">
    <source>
        <dbReference type="Proteomes" id="UP000005237"/>
    </source>
</evidence>
<dbReference type="EnsemblMetazoa" id="CJA09700.2">
    <property type="protein sequence ID" value="CJA09700.2"/>
    <property type="gene ID" value="WBGene00128906"/>
</dbReference>
<accession>A0A8R1HSH9</accession>
<sequence>MATFLFLAAPLRNEMDKKNEQHSRQKYIDEQLAALKQEEKSLNDIRLTLLNQRWQIQSENEQIKKMKETNEQPITHNL</sequence>
<dbReference type="EnsemblMetazoa" id="CJA09700.1">
    <property type="protein sequence ID" value="CJA09700.1"/>
    <property type="gene ID" value="WBGene00128906"/>
</dbReference>
<reference evidence="2" key="1">
    <citation type="submission" date="2010-08" db="EMBL/GenBank/DDBJ databases">
        <authorList>
            <consortium name="Caenorhabditis japonica Sequencing Consortium"/>
            <person name="Wilson R.K."/>
        </authorList>
    </citation>
    <scope>NUCLEOTIDE SEQUENCE [LARGE SCALE GENOMIC DNA]</scope>
    <source>
        <strain evidence="2">DF5081</strain>
    </source>
</reference>
<proteinExistence type="predicted"/>